<comment type="caution">
    <text evidence="3">The sequence shown here is derived from an EMBL/GenBank/DDBJ whole genome shotgun (WGS) entry which is preliminary data.</text>
</comment>
<dbReference type="InterPro" id="IPR046797">
    <property type="entry name" value="PDDEXK_12"/>
</dbReference>
<dbReference type="OrthoDB" id="4161186at2759"/>
<feature type="region of interest" description="Disordered" evidence="1">
    <location>
        <begin position="14"/>
        <end position="47"/>
    </location>
</feature>
<dbReference type="Pfam" id="PF20516">
    <property type="entry name" value="PDDEXK_12"/>
    <property type="match status" value="2"/>
</dbReference>
<feature type="domain" description="PD-(D/E)XK nuclease-like" evidence="2">
    <location>
        <begin position="267"/>
        <end position="336"/>
    </location>
</feature>
<evidence type="ECO:0000313" key="3">
    <source>
        <dbReference type="EMBL" id="RBR09580.1"/>
    </source>
</evidence>
<sequence length="358" mass="40046">MAYNDDSHILSWIRDIPFNPPSPSQPHHRKRTPSDSEQLASPPCSQESRRANLGVEMPSLSALAVAEDGVEVAPLQISDKRIPHSLIALSRNISNVVGVVPKYLEAEIAKLNERNDSPYTDFGSHVFLDSEKTYLPHLAPTIELAAVQLIVAGAADACRNQFDESGWNTTVHAPLLYLVFYGKECRGTQLHRFQACTRAGVQPAYLINNAQGKKVHFVFYVDAQYDSDPQPHQLINKIRPILKDTSIDHSSQASLCAHPISVKLLGDKVDELEFIPGIIVHGDQWFFVASTYSRSTNKTILWYSRSCFGSTDALLWTFKAIASIQHLRAWSDEILWRWYKQHLPAAHASLCSTNTSMT</sequence>
<evidence type="ECO:0000256" key="1">
    <source>
        <dbReference type="SAM" id="MobiDB-lite"/>
    </source>
</evidence>
<keyword evidence="4" id="KW-1185">Reference proteome</keyword>
<feature type="domain" description="PD-(D/E)XK nuclease-like" evidence="2">
    <location>
        <begin position="129"/>
        <end position="262"/>
    </location>
</feature>
<protein>
    <recommendedName>
        <fullName evidence="2">PD-(D/E)XK nuclease-like domain-containing protein</fullName>
    </recommendedName>
</protein>
<dbReference type="Proteomes" id="UP000253153">
    <property type="component" value="Unassembled WGS sequence"/>
</dbReference>
<organism evidence="3 4">
    <name type="scientific">Fusarium coffeatum</name>
    <dbReference type="NCBI Taxonomy" id="231269"/>
    <lineage>
        <taxon>Eukaryota</taxon>
        <taxon>Fungi</taxon>
        <taxon>Dikarya</taxon>
        <taxon>Ascomycota</taxon>
        <taxon>Pezizomycotina</taxon>
        <taxon>Sordariomycetes</taxon>
        <taxon>Hypocreomycetidae</taxon>
        <taxon>Hypocreales</taxon>
        <taxon>Nectriaceae</taxon>
        <taxon>Fusarium</taxon>
        <taxon>Fusarium incarnatum-equiseti species complex</taxon>
    </lineage>
</organism>
<dbReference type="GeneID" id="41999230"/>
<proteinExistence type="predicted"/>
<dbReference type="RefSeq" id="XP_031011997.1">
    <property type="nucleotide sequence ID" value="XM_031163934.1"/>
</dbReference>
<evidence type="ECO:0000259" key="2">
    <source>
        <dbReference type="Pfam" id="PF20516"/>
    </source>
</evidence>
<accession>A0A366R000</accession>
<dbReference type="EMBL" id="QKXC01000261">
    <property type="protein sequence ID" value="RBR09580.1"/>
    <property type="molecule type" value="Genomic_DNA"/>
</dbReference>
<dbReference type="AlphaFoldDB" id="A0A366R000"/>
<reference evidence="3 4" key="1">
    <citation type="submission" date="2018-06" db="EMBL/GenBank/DDBJ databases">
        <title>Fusarium incarnatum-equiseti species complex species 28.</title>
        <authorList>
            <person name="Gardiner D.M."/>
        </authorList>
    </citation>
    <scope>NUCLEOTIDE SEQUENCE [LARGE SCALE GENOMIC DNA]</scope>
    <source>
        <strain evidence="3 4">FIESC_28</strain>
    </source>
</reference>
<feature type="compositionally biased region" description="Polar residues" evidence="1">
    <location>
        <begin position="35"/>
        <end position="46"/>
    </location>
</feature>
<gene>
    <name evidence="3" type="ORF">FIESC28_09799</name>
</gene>
<evidence type="ECO:0000313" key="4">
    <source>
        <dbReference type="Proteomes" id="UP000253153"/>
    </source>
</evidence>
<name>A0A366R000_9HYPO</name>